<dbReference type="Proteomes" id="UP001596512">
    <property type="component" value="Unassembled WGS sequence"/>
</dbReference>
<gene>
    <name evidence="6" type="ORF">ACFQV2_03790</name>
</gene>
<feature type="domain" description="OmpR/PhoB-type" evidence="5">
    <location>
        <begin position="262"/>
        <end position="327"/>
    </location>
</feature>
<reference evidence="7" key="1">
    <citation type="journal article" date="2019" name="Int. J. Syst. Evol. Microbiol.">
        <title>The Global Catalogue of Microorganisms (GCM) 10K type strain sequencing project: providing services to taxonomists for standard genome sequencing and annotation.</title>
        <authorList>
            <consortium name="The Broad Institute Genomics Platform"/>
            <consortium name="The Broad Institute Genome Sequencing Center for Infectious Disease"/>
            <person name="Wu L."/>
            <person name="Ma J."/>
        </authorList>
    </citation>
    <scope>NUCLEOTIDE SEQUENCE [LARGE SCALE GENOMIC DNA]</scope>
    <source>
        <strain evidence="7">JCM 17695</strain>
    </source>
</reference>
<dbReference type="InterPro" id="IPR001867">
    <property type="entry name" value="OmpR/PhoB-type_DNA-bd"/>
</dbReference>
<comment type="caution">
    <text evidence="6">The sequence shown here is derived from an EMBL/GenBank/DDBJ whole genome shotgun (WGS) entry which is preliminary data.</text>
</comment>
<evidence type="ECO:0000256" key="3">
    <source>
        <dbReference type="ARBA" id="ARBA00023163"/>
    </source>
</evidence>
<feature type="compositionally biased region" description="Low complexity" evidence="4">
    <location>
        <begin position="395"/>
        <end position="404"/>
    </location>
</feature>
<dbReference type="InterPro" id="IPR003018">
    <property type="entry name" value="GAF"/>
</dbReference>
<feature type="compositionally biased region" description="Polar residues" evidence="4">
    <location>
        <begin position="406"/>
        <end position="415"/>
    </location>
</feature>
<evidence type="ECO:0000256" key="2">
    <source>
        <dbReference type="ARBA" id="ARBA00023125"/>
    </source>
</evidence>
<sequence length="424" mass="45000">MSESWRRSLAVGVDPDADVAPVAYAQDDVEALRAEHPLARVLPVLRSTLVSSADEAMHLMIVTDADGCILWREGHTDVRLRADRAGLAEGTRWSEDAIGTNAMGTTLALDRPVSIHSAEHLVRAYHGWTCAAAPVHDPDTGALLGAIDVTGPTATRHPSTLALVTAAAQLAENALRLRMTARDAELRDRYLPRLLGGGALLSPSGRVLAAVGMALPSRLDLLSIPDGLLEPLDDAYLLRPGGAGSVVLDFLGATRPVVVVDGRAHPLSPRHADILAVLALHPGGRTAEQLALAVHGERGTAVTARAEVHRLRAVLGEHVVLTRPYRLAADVTADFLRLPDLLRAGRLATAAAAARCCRCRRRPRSASTGWPCRRRCGGPSSTGAVPRTCGRTRRTPTTPRRGTCSRACSTGTTPACRSRAPAWT</sequence>
<keyword evidence="1" id="KW-0805">Transcription regulation</keyword>
<dbReference type="Gene3D" id="3.30.450.40">
    <property type="match status" value="1"/>
</dbReference>
<evidence type="ECO:0000259" key="5">
    <source>
        <dbReference type="SMART" id="SM00862"/>
    </source>
</evidence>
<evidence type="ECO:0000256" key="1">
    <source>
        <dbReference type="ARBA" id="ARBA00023015"/>
    </source>
</evidence>
<dbReference type="InterPro" id="IPR029016">
    <property type="entry name" value="GAF-like_dom_sf"/>
</dbReference>
<dbReference type="Pfam" id="PF01590">
    <property type="entry name" value="GAF"/>
    <property type="match status" value="1"/>
</dbReference>
<keyword evidence="2" id="KW-0238">DNA-binding</keyword>
<organism evidence="6 7">
    <name type="scientific">Actinokineospora soli</name>
    <dbReference type="NCBI Taxonomy" id="1048753"/>
    <lineage>
        <taxon>Bacteria</taxon>
        <taxon>Bacillati</taxon>
        <taxon>Actinomycetota</taxon>
        <taxon>Actinomycetes</taxon>
        <taxon>Pseudonocardiales</taxon>
        <taxon>Pseudonocardiaceae</taxon>
        <taxon>Actinokineospora</taxon>
    </lineage>
</organism>
<dbReference type="EMBL" id="JBHTEY010000004">
    <property type="protein sequence ID" value="MFC7612892.1"/>
    <property type="molecule type" value="Genomic_DNA"/>
</dbReference>
<keyword evidence="3" id="KW-0804">Transcription</keyword>
<proteinExistence type="predicted"/>
<evidence type="ECO:0000313" key="6">
    <source>
        <dbReference type="EMBL" id="MFC7612892.1"/>
    </source>
</evidence>
<name>A0ABW2TGN2_9PSEU</name>
<keyword evidence="7" id="KW-1185">Reference proteome</keyword>
<dbReference type="InterPro" id="IPR036388">
    <property type="entry name" value="WH-like_DNA-bd_sf"/>
</dbReference>
<feature type="region of interest" description="Disordered" evidence="4">
    <location>
        <begin position="379"/>
        <end position="424"/>
    </location>
</feature>
<dbReference type="SMART" id="SM00862">
    <property type="entry name" value="Trans_reg_C"/>
    <property type="match status" value="1"/>
</dbReference>
<accession>A0ABW2TGN2</accession>
<dbReference type="Gene3D" id="1.10.10.10">
    <property type="entry name" value="Winged helix-like DNA-binding domain superfamily/Winged helix DNA-binding domain"/>
    <property type="match status" value="1"/>
</dbReference>
<evidence type="ECO:0000256" key="4">
    <source>
        <dbReference type="SAM" id="MobiDB-lite"/>
    </source>
</evidence>
<evidence type="ECO:0000313" key="7">
    <source>
        <dbReference type="Proteomes" id="UP001596512"/>
    </source>
</evidence>
<protein>
    <submittedName>
        <fullName evidence="6">GAF domain-containing protein</fullName>
    </submittedName>
</protein>